<evidence type="ECO:0000313" key="2">
    <source>
        <dbReference type="Proteomes" id="UP000500806"/>
    </source>
</evidence>
<name>A0A6M9PP03_9BURK</name>
<proteinExistence type="predicted"/>
<dbReference type="RefSeq" id="WP_173942440.1">
    <property type="nucleotide sequence ID" value="NZ_CBCSCD010000003.1"/>
</dbReference>
<reference evidence="1 2" key="1">
    <citation type="submission" date="2018-04" db="EMBL/GenBank/DDBJ databases">
        <title>Polynucleobacter sp. LimPoW16 genome.</title>
        <authorList>
            <person name="Hahn M.W."/>
        </authorList>
    </citation>
    <scope>NUCLEOTIDE SEQUENCE [LARGE SCALE GENOMIC DNA]</scope>
    <source>
        <strain evidence="1 2">LimPoW16</strain>
    </source>
</reference>
<dbReference type="Gene3D" id="3.10.450.620">
    <property type="entry name" value="JHP933, nucleotidyltransferase-like core domain"/>
    <property type="match status" value="1"/>
</dbReference>
<organism evidence="1 2">
    <name type="scientific">Polynucleobacter antarcticus</name>
    <dbReference type="NCBI Taxonomy" id="1743162"/>
    <lineage>
        <taxon>Bacteria</taxon>
        <taxon>Pseudomonadati</taxon>
        <taxon>Pseudomonadota</taxon>
        <taxon>Betaproteobacteria</taxon>
        <taxon>Burkholderiales</taxon>
        <taxon>Burkholderiaceae</taxon>
        <taxon>Polynucleobacter</taxon>
    </lineage>
</organism>
<dbReference type="Proteomes" id="UP000500806">
    <property type="component" value="Chromosome"/>
</dbReference>
<dbReference type="KEGG" id="pani:DCO16_03910"/>
<accession>A0A6M9PP03</accession>
<sequence>MFRRKHHQRISEVLQRLDDQLLRDHACYFGGGTAVALMHDEYRESVDIDFLVSDLEHYRDLRELLRGPQGIAAITKSGRELVLAREIRTDQYGIRTAIKVGDAHIKFEIISEGRIEFDTPGKLDCIDNIATLTRVDLTASKLLANADRWNDDSVFSRDVLDLAMMKVSQKEFQAALAKARPAYGDSVLNSLSKSIDRVLTTEGLLERCMTTMRIDTPKAILWQNIEHLMGVAGVDSMGGGNE</sequence>
<gene>
    <name evidence="1" type="ORF">DCO16_03910</name>
</gene>
<evidence type="ECO:0000313" key="1">
    <source>
        <dbReference type="EMBL" id="QKM62289.1"/>
    </source>
</evidence>
<evidence type="ECO:0008006" key="3">
    <source>
        <dbReference type="Google" id="ProtNLM"/>
    </source>
</evidence>
<dbReference type="AlphaFoldDB" id="A0A6M9PP03"/>
<dbReference type="Pfam" id="PF08843">
    <property type="entry name" value="AbiEii"/>
    <property type="match status" value="1"/>
</dbReference>
<keyword evidence="2" id="KW-1185">Reference proteome</keyword>
<protein>
    <recommendedName>
        <fullName evidence="3">Nucleotidyl transferase AbiEii toxin, Type IV TA system</fullName>
    </recommendedName>
</protein>
<dbReference type="InterPro" id="IPR014942">
    <property type="entry name" value="AbiEii"/>
</dbReference>
<dbReference type="EMBL" id="CP028941">
    <property type="protein sequence ID" value="QKM62289.1"/>
    <property type="molecule type" value="Genomic_DNA"/>
</dbReference>